<reference evidence="4" key="1">
    <citation type="submission" date="2023-07" db="EMBL/GenBank/DDBJ databases">
        <title>Whole genome shotgun sequence of Streptomyces cacaoi subsp. asoensis NBRC 13813.</title>
        <authorList>
            <person name="Komaki H."/>
            <person name="Tamura T."/>
        </authorList>
    </citation>
    <scope>NUCLEOTIDE SEQUENCE [LARGE SCALE GENOMIC DNA]</scope>
    <source>
        <strain evidence="4">NBRC 13813</strain>
    </source>
</reference>
<accession>A0ABQ3S0H5</accession>
<gene>
    <name evidence="3" type="ORF">Saso_32790</name>
</gene>
<feature type="domain" description="N-acetylmuramoyl-L-alanine amidase" evidence="2">
    <location>
        <begin position="27"/>
        <end position="180"/>
    </location>
</feature>
<dbReference type="InterPro" id="IPR036505">
    <property type="entry name" value="Amidase/PGRP_sf"/>
</dbReference>
<evidence type="ECO:0000313" key="4">
    <source>
        <dbReference type="Proteomes" id="UP000649259"/>
    </source>
</evidence>
<proteinExistence type="predicted"/>
<dbReference type="InterPro" id="IPR002502">
    <property type="entry name" value="Amidase_domain"/>
</dbReference>
<evidence type="ECO:0000313" key="3">
    <source>
        <dbReference type="EMBL" id="GHI61629.1"/>
    </source>
</evidence>
<keyword evidence="4" id="KW-1185">Reference proteome</keyword>
<protein>
    <recommendedName>
        <fullName evidence="2">N-acetylmuramoyl-L-alanine amidase domain-containing protein</fullName>
    </recommendedName>
</protein>
<sequence length="340" mass="35798">MATPLTAARVLAALRAEGVTVVEVGNWRTHNRAGHGAWGPVAGVVVHHTVTSGTAASVAICRDGYAGLPGPLCHGVIDKQGVVHLVGWGRANHAGKGDGDVLAAVAAEKALPTPNENDTDGNVHFYGFECINLGDGKDPWPDAQLEGMVRACAALCRAHGWSAGSVIGHKEWTNTKTDPRGFTMAGFRARVAARLRTAPGTTTPTTPPQEDDVPNPMMLNESNATDVELPPGKWVGLAFADPVLHSGPRLHHTLVHVTLDAAAPDDALVEGRFYLTDTAGKHPSAFQTVTRYGGGGHQFALSGTVPAGKHLRFELRAKTSDATSLTLLHRTATGPYWQTP</sequence>
<dbReference type="EMBL" id="BNEB01000003">
    <property type="protein sequence ID" value="GHI61629.1"/>
    <property type="molecule type" value="Genomic_DNA"/>
</dbReference>
<dbReference type="Gene3D" id="3.40.80.10">
    <property type="entry name" value="Peptidoglycan recognition protein-like"/>
    <property type="match status" value="1"/>
</dbReference>
<dbReference type="GeneID" id="91471155"/>
<dbReference type="SMART" id="SM00644">
    <property type="entry name" value="Ami_2"/>
    <property type="match status" value="1"/>
</dbReference>
<evidence type="ECO:0000259" key="2">
    <source>
        <dbReference type="SMART" id="SM00644"/>
    </source>
</evidence>
<comment type="caution">
    <text evidence="3">The sequence shown here is derived from an EMBL/GenBank/DDBJ whole genome shotgun (WGS) entry which is preliminary data.</text>
</comment>
<dbReference type="RefSeq" id="WP_189920929.1">
    <property type="nucleotide sequence ID" value="NZ_BMSI01000004.1"/>
</dbReference>
<feature type="region of interest" description="Disordered" evidence="1">
    <location>
        <begin position="196"/>
        <end position="216"/>
    </location>
</feature>
<name>A0ABQ3S0H5_9ACTN</name>
<dbReference type="CDD" id="cd06583">
    <property type="entry name" value="PGRP"/>
    <property type="match status" value="1"/>
</dbReference>
<dbReference type="Proteomes" id="UP000649259">
    <property type="component" value="Unassembled WGS sequence"/>
</dbReference>
<dbReference type="SUPFAM" id="SSF55846">
    <property type="entry name" value="N-acetylmuramoyl-L-alanine amidase-like"/>
    <property type="match status" value="1"/>
</dbReference>
<dbReference type="Pfam" id="PF01510">
    <property type="entry name" value="Amidase_2"/>
    <property type="match status" value="1"/>
</dbReference>
<organism evidence="3 4">
    <name type="scientific">Streptomyces asoensis</name>
    <dbReference type="NCBI Taxonomy" id="249586"/>
    <lineage>
        <taxon>Bacteria</taxon>
        <taxon>Bacillati</taxon>
        <taxon>Actinomycetota</taxon>
        <taxon>Actinomycetes</taxon>
        <taxon>Kitasatosporales</taxon>
        <taxon>Streptomycetaceae</taxon>
        <taxon>Streptomyces</taxon>
    </lineage>
</organism>
<evidence type="ECO:0000256" key="1">
    <source>
        <dbReference type="SAM" id="MobiDB-lite"/>
    </source>
</evidence>